<comment type="similarity">
    <text evidence="1 8">Belongs to the DnaX/STICHEL family.</text>
</comment>
<keyword evidence="12" id="KW-1185">Reference proteome</keyword>
<dbReference type="InterPro" id="IPR001270">
    <property type="entry name" value="ClpA/B"/>
</dbReference>
<feature type="compositionally biased region" description="Pro residues" evidence="9">
    <location>
        <begin position="659"/>
        <end position="675"/>
    </location>
</feature>
<dbReference type="GO" id="GO:0006261">
    <property type="term" value="P:DNA-templated DNA replication"/>
    <property type="evidence" value="ECO:0007669"/>
    <property type="project" value="TreeGrafter"/>
</dbReference>
<feature type="compositionally biased region" description="Low complexity" evidence="9">
    <location>
        <begin position="408"/>
        <end position="419"/>
    </location>
</feature>
<dbReference type="PANTHER" id="PTHR11669">
    <property type="entry name" value="REPLICATION FACTOR C / DNA POLYMERASE III GAMMA-TAU SUBUNIT"/>
    <property type="match status" value="1"/>
</dbReference>
<comment type="subunit">
    <text evidence="8">DNA polymerase III contains a core (composed of alpha, epsilon and theta chains) that associates with a tau subunit. This core dimerizes to form the POLIII' complex. PolIII' associates with the gamma complex (composed of gamma, delta, delta', psi and chi chains) and with the beta chain to form the complete DNA polymerase III complex.</text>
</comment>
<dbReference type="AlphaFoldDB" id="E8U5W4"/>
<dbReference type="NCBIfam" id="NF011524">
    <property type="entry name" value="PRK14963.1"/>
    <property type="match status" value="1"/>
</dbReference>
<dbReference type="HOGENOM" id="CLU_006229_8_0_0"/>
<evidence type="ECO:0000256" key="6">
    <source>
        <dbReference type="ARBA" id="ARBA00022932"/>
    </source>
</evidence>
<evidence type="ECO:0000256" key="3">
    <source>
        <dbReference type="ARBA" id="ARBA00022741"/>
    </source>
</evidence>
<dbReference type="CDD" id="cd18137">
    <property type="entry name" value="HLD_clamp_pol_III_gamma_tau"/>
    <property type="match status" value="1"/>
</dbReference>
<keyword evidence="2" id="KW-0479">Metal-binding</keyword>
<dbReference type="InterPro" id="IPR003593">
    <property type="entry name" value="AAA+_ATPase"/>
</dbReference>
<proteinExistence type="inferred from homology"/>
<evidence type="ECO:0000256" key="2">
    <source>
        <dbReference type="ARBA" id="ARBA00022723"/>
    </source>
</evidence>
<feature type="compositionally biased region" description="Pro residues" evidence="9">
    <location>
        <begin position="525"/>
        <end position="538"/>
    </location>
</feature>
<dbReference type="EC" id="2.7.7.7" evidence="8"/>
<keyword evidence="8 11" id="KW-0808">Transferase</keyword>
<keyword evidence="4" id="KW-0862">Zinc</keyword>
<organism evidence="11 12">
    <name type="scientific">Deinococcus maricopensis (strain DSM 21211 / LMG 22137 / NRRL B-23946 / LB-34)</name>
    <dbReference type="NCBI Taxonomy" id="709986"/>
    <lineage>
        <taxon>Bacteria</taxon>
        <taxon>Thermotogati</taxon>
        <taxon>Deinococcota</taxon>
        <taxon>Deinococci</taxon>
        <taxon>Deinococcales</taxon>
        <taxon>Deinococcaceae</taxon>
        <taxon>Deinococcus</taxon>
    </lineage>
</organism>
<dbReference type="GO" id="GO:0009360">
    <property type="term" value="C:DNA polymerase III complex"/>
    <property type="evidence" value="ECO:0007669"/>
    <property type="project" value="InterPro"/>
</dbReference>
<dbReference type="SMART" id="SM00382">
    <property type="entry name" value="AAA"/>
    <property type="match status" value="1"/>
</dbReference>
<feature type="region of interest" description="Disordered" evidence="9">
    <location>
        <begin position="499"/>
        <end position="626"/>
    </location>
</feature>
<sequence>MSAIYQRARPIHWDEVVGQEHVKDVLRAALEAGRVGHAYLFSGPRGVGKTTTARLIAMTANCTGPDPKPCGTCPSCLEVRAGSHPDVLEIDAASNNSVDDVRELREKVGLAAMRGGKKIYILDEAHMMSRAAFNALLKTLEEPPAHVIFILATTEPEKVLPTIMSRCQHYRFRRLTDTEIAGKLTGIAEREGVRAQPEALALIGRLADGAMRDGESLLERMLAAGTNVTRAGVEAALGLPPGERVRDMARALVLGDAAGALGEAGRLYRDGFAARTVVEGLVSALRDALHAELGLDGEAMEGADVPRLLRLQAALDEQEARFARAADLGSLELALTHALLKAEGDSAASGAPARPVAAASAPAGDLAARLTKLERDLAALRASGARPAAPAGPGGGVPAFDPGERRGPAGPVPARAPVDAAPPPPTGGTWADVVRLAGMQTRAFLKPARMHTQDGYVSLTYDERGKFHARQVADKFDEVAKLVARVFGPVTFELISPDVTKRAGPSGRAGGSAPSGGNDHDEPGPTEPAPRRATPPTPAATAAPRERAARGPDFAPLPDPAPRAEVTPRRASVDDIPPFGPPTPRRREPAAPAAEVRVPPPSPDDAVPAPLPQAITAPAAHVADAPPLPAEAGARKVYIEPEPITMEPDWDDLGGDMPFGPPKPRAAPPATPEPSPWEDAPAAVAVATPVPATAPLPAPEPSPWEDDADPAPAAPKRAVPATRGAAGIAGIRQHPAFQDIQRMFPGRPKGGGQLRTRAAPAAADATAEDDET</sequence>
<dbReference type="STRING" id="709986.Deima_0798"/>
<dbReference type="GO" id="GO:0005524">
    <property type="term" value="F:ATP binding"/>
    <property type="evidence" value="ECO:0007669"/>
    <property type="project" value="UniProtKB-KW"/>
</dbReference>
<comment type="catalytic activity">
    <reaction evidence="7 8">
        <text>DNA(n) + a 2'-deoxyribonucleoside 5'-triphosphate = DNA(n+1) + diphosphate</text>
        <dbReference type="Rhea" id="RHEA:22508"/>
        <dbReference type="Rhea" id="RHEA-COMP:17339"/>
        <dbReference type="Rhea" id="RHEA-COMP:17340"/>
        <dbReference type="ChEBI" id="CHEBI:33019"/>
        <dbReference type="ChEBI" id="CHEBI:61560"/>
        <dbReference type="ChEBI" id="CHEBI:173112"/>
        <dbReference type="EC" id="2.7.7.7"/>
    </reaction>
</comment>
<evidence type="ECO:0000256" key="5">
    <source>
        <dbReference type="ARBA" id="ARBA00022840"/>
    </source>
</evidence>
<evidence type="ECO:0000256" key="9">
    <source>
        <dbReference type="SAM" id="MobiDB-lite"/>
    </source>
</evidence>
<dbReference type="EMBL" id="CP002454">
    <property type="protein sequence ID" value="ADV66453.1"/>
    <property type="molecule type" value="Genomic_DNA"/>
</dbReference>
<feature type="region of interest" description="Disordered" evidence="9">
    <location>
        <begin position="742"/>
        <end position="772"/>
    </location>
</feature>
<accession>E8U5W4</accession>
<name>E8U5W4_DEIML</name>
<dbReference type="Pfam" id="PF22608">
    <property type="entry name" value="DNAX_ATPase_lid"/>
    <property type="match status" value="1"/>
</dbReference>
<dbReference type="InterPro" id="IPR012763">
    <property type="entry name" value="DNA_pol_III_sug/sutau_N"/>
</dbReference>
<dbReference type="InterPro" id="IPR027417">
    <property type="entry name" value="P-loop_NTPase"/>
</dbReference>
<dbReference type="InterPro" id="IPR050238">
    <property type="entry name" value="DNA_Rep/Repair_Clamp_Loader"/>
</dbReference>
<dbReference type="InterPro" id="IPR045085">
    <property type="entry name" value="HLD_clamp_pol_III_gamma_tau"/>
</dbReference>
<dbReference type="FunFam" id="3.40.50.300:FF:000014">
    <property type="entry name" value="DNA polymerase III subunit gamma/tau"/>
    <property type="match status" value="1"/>
</dbReference>
<comment type="function">
    <text evidence="8">DNA polymerase III is a complex, multichain enzyme responsible for most of the replicative synthesis in bacteria. This DNA polymerase also exhibits 3' to 5' exonuclease activity.</text>
</comment>
<evidence type="ECO:0000256" key="4">
    <source>
        <dbReference type="ARBA" id="ARBA00022833"/>
    </source>
</evidence>
<dbReference type="eggNOG" id="COG2812">
    <property type="taxonomic scope" value="Bacteria"/>
</dbReference>
<evidence type="ECO:0000256" key="1">
    <source>
        <dbReference type="ARBA" id="ARBA00006360"/>
    </source>
</evidence>
<evidence type="ECO:0000313" key="12">
    <source>
        <dbReference type="Proteomes" id="UP000008635"/>
    </source>
</evidence>
<dbReference type="Gene3D" id="1.10.8.60">
    <property type="match status" value="1"/>
</dbReference>
<protein>
    <recommendedName>
        <fullName evidence="8">DNA polymerase III subunit gamma/tau</fullName>
        <ecNumber evidence="8">2.7.7.7</ecNumber>
    </recommendedName>
</protein>
<keyword evidence="8" id="KW-0235">DNA replication</keyword>
<dbReference type="Pfam" id="PF13177">
    <property type="entry name" value="DNA_pol3_delta2"/>
    <property type="match status" value="1"/>
</dbReference>
<dbReference type="OrthoDB" id="9810148at2"/>
<dbReference type="CDD" id="cd00009">
    <property type="entry name" value="AAA"/>
    <property type="match status" value="1"/>
</dbReference>
<dbReference type="KEGG" id="dmr:Deima_0798"/>
<dbReference type="NCBIfam" id="TIGR02397">
    <property type="entry name" value="dnaX_nterm"/>
    <property type="match status" value="1"/>
</dbReference>
<dbReference type="Proteomes" id="UP000008635">
    <property type="component" value="Chromosome"/>
</dbReference>
<reference evidence="12" key="2">
    <citation type="submission" date="2011-01" db="EMBL/GenBank/DDBJ databases">
        <title>The complete genome of Deinococcus maricopensis DSM 21211.</title>
        <authorList>
            <consortium name="US DOE Joint Genome Institute (JGI-PGF)"/>
            <person name="Lucas S."/>
            <person name="Copeland A."/>
            <person name="Lapidus A."/>
            <person name="Goodwin L."/>
            <person name="Pitluck S."/>
            <person name="Kyrpides N."/>
            <person name="Mavromatis K."/>
            <person name="Pagani I."/>
            <person name="Ivanova N."/>
            <person name="Ovchinnikova G."/>
            <person name="Zeytun A."/>
            <person name="Detter J.C."/>
            <person name="Han C."/>
            <person name="Land M."/>
            <person name="Hauser L."/>
            <person name="Markowitz V."/>
            <person name="Cheng J.-F."/>
            <person name="Hugenholtz P."/>
            <person name="Woyke T."/>
            <person name="Wu D."/>
            <person name="Pukall R."/>
            <person name="Gehrich-Schroeter G."/>
            <person name="Brambilla E."/>
            <person name="Klenk H.-P."/>
            <person name="Eisen J.A."/>
        </authorList>
    </citation>
    <scope>NUCLEOTIDE SEQUENCE [LARGE SCALE GENOMIC DNA]</scope>
    <source>
        <strain evidence="12">DSM 21211 / LMG 22137 / NRRL B-23946 / LB-34</strain>
    </source>
</reference>
<keyword evidence="6 8" id="KW-0239">DNA-directed DNA polymerase</keyword>
<keyword evidence="3 8" id="KW-0547">Nucleotide-binding</keyword>
<feature type="region of interest" description="Disordered" evidence="9">
    <location>
        <begin position="384"/>
        <end position="426"/>
    </location>
</feature>
<evidence type="ECO:0000313" key="11">
    <source>
        <dbReference type="EMBL" id="ADV66453.1"/>
    </source>
</evidence>
<evidence type="ECO:0000256" key="7">
    <source>
        <dbReference type="ARBA" id="ARBA00049244"/>
    </source>
</evidence>
<dbReference type="RefSeq" id="WP_013555958.1">
    <property type="nucleotide sequence ID" value="NC_014958.1"/>
</dbReference>
<dbReference type="GO" id="GO:0046872">
    <property type="term" value="F:metal ion binding"/>
    <property type="evidence" value="ECO:0007669"/>
    <property type="project" value="UniProtKB-KW"/>
</dbReference>
<keyword evidence="8 11" id="KW-0548">Nucleotidyltransferase</keyword>
<dbReference type="SUPFAM" id="SSF52540">
    <property type="entry name" value="P-loop containing nucleoside triphosphate hydrolases"/>
    <property type="match status" value="1"/>
</dbReference>
<evidence type="ECO:0000256" key="8">
    <source>
        <dbReference type="RuleBase" id="RU364063"/>
    </source>
</evidence>
<gene>
    <name evidence="8" type="primary">dnaX</name>
    <name evidence="11" type="ordered locus">Deima_0798</name>
</gene>
<feature type="compositionally biased region" description="Pro residues" evidence="9">
    <location>
        <begin position="692"/>
        <end position="702"/>
    </location>
</feature>
<evidence type="ECO:0000259" key="10">
    <source>
        <dbReference type="SMART" id="SM00382"/>
    </source>
</evidence>
<dbReference type="GO" id="GO:0003887">
    <property type="term" value="F:DNA-directed DNA polymerase activity"/>
    <property type="evidence" value="ECO:0007669"/>
    <property type="project" value="UniProtKB-KW"/>
</dbReference>
<dbReference type="PANTHER" id="PTHR11669:SF0">
    <property type="entry name" value="PROTEIN STICHEL-LIKE 2"/>
    <property type="match status" value="1"/>
</dbReference>
<feature type="region of interest" description="Disordered" evidence="9">
    <location>
        <begin position="691"/>
        <end position="723"/>
    </location>
</feature>
<feature type="domain" description="AAA+ ATPase" evidence="10">
    <location>
        <begin position="35"/>
        <end position="182"/>
    </location>
</feature>
<dbReference type="Gene3D" id="3.40.50.300">
    <property type="entry name" value="P-loop containing nucleotide triphosphate hydrolases"/>
    <property type="match status" value="1"/>
</dbReference>
<feature type="compositionally biased region" description="Low complexity" evidence="9">
    <location>
        <begin position="755"/>
        <end position="765"/>
    </location>
</feature>
<feature type="compositionally biased region" description="Low complexity" evidence="9">
    <location>
        <begin position="710"/>
        <end position="723"/>
    </location>
</feature>
<reference evidence="11 12" key="1">
    <citation type="journal article" date="2011" name="Stand. Genomic Sci.">
        <title>Complete genome sequence of Deinococcus maricopensis type strain (LB-34).</title>
        <authorList>
            <person name="Pukall R."/>
            <person name="Zeytun A."/>
            <person name="Lucas S."/>
            <person name="Lapidus A."/>
            <person name="Hammon N."/>
            <person name="Deshpande S."/>
            <person name="Nolan M."/>
            <person name="Cheng J.F."/>
            <person name="Pitluck S."/>
            <person name="Liolios K."/>
            <person name="Pagani I."/>
            <person name="Mikhailova N."/>
            <person name="Ivanova N."/>
            <person name="Mavromatis K."/>
            <person name="Pati A."/>
            <person name="Tapia R."/>
            <person name="Han C."/>
            <person name="Goodwin L."/>
            <person name="Chen A."/>
            <person name="Palaniappan K."/>
            <person name="Land M."/>
            <person name="Hauser L."/>
            <person name="Chang Y.J."/>
            <person name="Jeffries C.D."/>
            <person name="Brambilla E.M."/>
            <person name="Rohde M."/>
            <person name="Goker M."/>
            <person name="Detter J.C."/>
            <person name="Woyke T."/>
            <person name="Bristow J."/>
            <person name="Eisen J.A."/>
            <person name="Markowitz V."/>
            <person name="Hugenholtz P."/>
            <person name="Kyrpides N.C."/>
            <person name="Klenk H.P."/>
        </authorList>
    </citation>
    <scope>NUCLEOTIDE SEQUENCE [LARGE SCALE GENOMIC DNA]</scope>
    <source>
        <strain evidence="12">DSM 21211 / LMG 22137 / NRRL B-23946 / LB-34</strain>
    </source>
</reference>
<feature type="region of interest" description="Disordered" evidence="9">
    <location>
        <begin position="639"/>
        <end position="679"/>
    </location>
</feature>
<keyword evidence="5 8" id="KW-0067">ATP-binding</keyword>
<dbReference type="PRINTS" id="PR00300">
    <property type="entry name" value="CLPPROTEASEA"/>
</dbReference>